<dbReference type="AlphaFoldDB" id="A0A060YW64"/>
<dbReference type="Gene3D" id="2.60.120.260">
    <property type="entry name" value="Galactose-binding domain-like"/>
    <property type="match status" value="1"/>
</dbReference>
<keyword evidence="3" id="KW-0732">Signal</keyword>
<evidence type="ECO:0000313" key="6">
    <source>
        <dbReference type="Proteomes" id="UP000193380"/>
    </source>
</evidence>
<name>A0A060YW64_ONCMY</name>
<dbReference type="EMBL" id="FR914694">
    <property type="protein sequence ID" value="CDQ93230.1"/>
    <property type="molecule type" value="Genomic_DNA"/>
</dbReference>
<evidence type="ECO:0000256" key="3">
    <source>
        <dbReference type="SAM" id="SignalP"/>
    </source>
</evidence>
<feature type="domain" description="Laminin N-terminal" evidence="4">
    <location>
        <begin position="21"/>
        <end position="129"/>
    </location>
</feature>
<dbReference type="Proteomes" id="UP000193380">
    <property type="component" value="Unassembled WGS sequence"/>
</dbReference>
<dbReference type="PaxDb" id="8022-A0A060YW64"/>
<evidence type="ECO:0000256" key="1">
    <source>
        <dbReference type="ARBA" id="ARBA00023157"/>
    </source>
</evidence>
<accession>A0A060YW64</accession>
<evidence type="ECO:0000313" key="5">
    <source>
        <dbReference type="EMBL" id="CDQ93230.1"/>
    </source>
</evidence>
<sequence length="129" mass="14598">MVSLFLLVLLVPGALLQEDCDVNSCHPQLGDLMVGRAAQLSASSTCGRNGPQNYCILGYLEDEQKCFKCDSRQPYNLYNNQNSHQIENVITTFGPERKMKWWQSENGGSRSRCCLYDSQAWVKNIMLLT</sequence>
<reference evidence="5" key="2">
    <citation type="submission" date="2014-03" db="EMBL/GenBank/DDBJ databases">
        <authorList>
            <person name="Genoscope - CEA"/>
        </authorList>
    </citation>
    <scope>NUCLEOTIDE SEQUENCE</scope>
</reference>
<gene>
    <name evidence="5" type="ORF">GSONMT00055684001</name>
</gene>
<evidence type="ECO:0000259" key="4">
    <source>
        <dbReference type="PROSITE" id="PS51117"/>
    </source>
</evidence>
<keyword evidence="1" id="KW-1015">Disulfide bond</keyword>
<dbReference type="PROSITE" id="PS51117">
    <property type="entry name" value="LAMININ_NTER"/>
    <property type="match status" value="1"/>
</dbReference>
<keyword evidence="2" id="KW-0424">Laminin EGF-like domain</keyword>
<feature type="signal peptide" evidence="3">
    <location>
        <begin position="1"/>
        <end position="16"/>
    </location>
</feature>
<dbReference type="InterPro" id="IPR008211">
    <property type="entry name" value="Laminin_N"/>
</dbReference>
<proteinExistence type="predicted"/>
<reference evidence="5" key="1">
    <citation type="journal article" date="2014" name="Nat. Commun.">
        <title>The rainbow trout genome provides novel insights into evolution after whole-genome duplication in vertebrates.</title>
        <authorList>
            <person name="Berthelot C."/>
            <person name="Brunet F."/>
            <person name="Chalopin D."/>
            <person name="Juanchich A."/>
            <person name="Bernard M."/>
            <person name="Noel B."/>
            <person name="Bento P."/>
            <person name="Da Silva C."/>
            <person name="Labadie K."/>
            <person name="Alberti A."/>
            <person name="Aury J.M."/>
            <person name="Louis A."/>
            <person name="Dehais P."/>
            <person name="Bardou P."/>
            <person name="Montfort J."/>
            <person name="Klopp C."/>
            <person name="Cabau C."/>
            <person name="Gaspin C."/>
            <person name="Thorgaard G.H."/>
            <person name="Boussaha M."/>
            <person name="Quillet E."/>
            <person name="Guyomard R."/>
            <person name="Galiana D."/>
            <person name="Bobe J."/>
            <person name="Volff J.N."/>
            <person name="Genet C."/>
            <person name="Wincker P."/>
            <person name="Jaillon O."/>
            <person name="Roest Crollius H."/>
            <person name="Guiguen Y."/>
        </authorList>
    </citation>
    <scope>NUCLEOTIDE SEQUENCE [LARGE SCALE GENOMIC DNA]</scope>
</reference>
<feature type="chain" id="PRO_5001596594" description="Laminin N-terminal domain-containing protein" evidence="3">
    <location>
        <begin position="17"/>
        <end position="129"/>
    </location>
</feature>
<protein>
    <recommendedName>
        <fullName evidence="4">Laminin N-terminal domain-containing protein</fullName>
    </recommendedName>
</protein>
<organism evidence="5 6">
    <name type="scientific">Oncorhynchus mykiss</name>
    <name type="common">Rainbow trout</name>
    <name type="synonym">Salmo gairdneri</name>
    <dbReference type="NCBI Taxonomy" id="8022"/>
    <lineage>
        <taxon>Eukaryota</taxon>
        <taxon>Metazoa</taxon>
        <taxon>Chordata</taxon>
        <taxon>Craniata</taxon>
        <taxon>Vertebrata</taxon>
        <taxon>Euteleostomi</taxon>
        <taxon>Actinopterygii</taxon>
        <taxon>Neopterygii</taxon>
        <taxon>Teleostei</taxon>
        <taxon>Protacanthopterygii</taxon>
        <taxon>Salmoniformes</taxon>
        <taxon>Salmonidae</taxon>
        <taxon>Salmoninae</taxon>
        <taxon>Oncorhynchus</taxon>
    </lineage>
</organism>
<dbReference type="Pfam" id="PF00055">
    <property type="entry name" value="Laminin_N"/>
    <property type="match status" value="1"/>
</dbReference>
<evidence type="ECO:0000256" key="2">
    <source>
        <dbReference type="ARBA" id="ARBA00023292"/>
    </source>
</evidence>